<dbReference type="GO" id="GO:0008408">
    <property type="term" value="F:3'-5' exonuclease activity"/>
    <property type="evidence" value="ECO:0007669"/>
    <property type="project" value="InterPro"/>
</dbReference>
<evidence type="ECO:0000313" key="5">
    <source>
        <dbReference type="EMBL" id="QKU34086.1"/>
    </source>
</evidence>
<keyword evidence="1" id="KW-0540">Nuclease</keyword>
<dbReference type="PROSITE" id="PS51061">
    <property type="entry name" value="R3H"/>
    <property type="match status" value="1"/>
</dbReference>
<dbReference type="SUPFAM" id="SSF82708">
    <property type="entry name" value="R3H domain"/>
    <property type="match status" value="1"/>
</dbReference>
<protein>
    <submittedName>
        <fullName evidence="5">Exonuclease</fullName>
    </submittedName>
</protein>
<dbReference type="GeneID" id="80517392"/>
<evidence type="ECO:0000256" key="1">
    <source>
        <dbReference type="ARBA" id="ARBA00022722"/>
    </source>
</evidence>
<dbReference type="PANTHER" id="PTHR13620">
    <property type="entry name" value="3-5 EXONUCLEASE"/>
    <property type="match status" value="1"/>
</dbReference>
<sequence length="401" mass="46418">MDNNSIEKEVVATIVKLVEYLQTNGISSLSMISSNIKENSSKYPIWKRSGITIAEFIKKFPQNFYYDNNTSKVILVSDKIDEIEIIKLWNIVKTDFEVMEEKTNQKLVVFELPSDLELIITNDCNKCDDWITRQIGTHNCKYFGFDRETTISSKTGRPSTIQLSTPHSNLLLQLTSIEKLPSKLVEILENPKIMKIGVGIDFDMQEILKFFNEPKIIKGVLDLSDLAKTFGIFSSNGRNCSHSIKELAAILLSYYIGHKNTLDIKNMDWDTPKLLKEQINYAITDSWIAMKIYETLLSKHTEFDTDDIIKKSFMVRKPTVNTKNSVDKSELHKKEQEKKLLEIERRIKKWAKDEDETNELIFEPMNSFYRSHVHNTCKKYDKIKSESKGEDPSKFVVLSKI</sequence>
<dbReference type="InterPro" id="IPR036397">
    <property type="entry name" value="RNaseH_sf"/>
</dbReference>
<dbReference type="InterPro" id="IPR002562">
    <property type="entry name" value="3'-5'_exonuclease_dom"/>
</dbReference>
<organism evidence="5">
    <name type="scientific">Tupanvirus deep ocean</name>
    <dbReference type="NCBI Taxonomy" id="2126984"/>
    <lineage>
        <taxon>Viruses</taxon>
        <taxon>Varidnaviria</taxon>
        <taxon>Bamfordvirae</taxon>
        <taxon>Nucleocytoviricota</taxon>
        <taxon>Megaviricetes</taxon>
        <taxon>Imitervirales</taxon>
        <taxon>Mimiviridae</taxon>
        <taxon>Megamimivirinae</taxon>
        <taxon>Tupanvirus</taxon>
        <taxon>Tupanvirus altamarinense</taxon>
    </lineage>
</organism>
<dbReference type="Gene3D" id="3.30.420.10">
    <property type="entry name" value="Ribonuclease H-like superfamily/Ribonuclease H"/>
    <property type="match status" value="1"/>
</dbReference>
<evidence type="ECO:0000259" key="4">
    <source>
        <dbReference type="PROSITE" id="PS51061"/>
    </source>
</evidence>
<dbReference type="SMART" id="SM00474">
    <property type="entry name" value="35EXOc"/>
    <property type="match status" value="1"/>
</dbReference>
<dbReference type="SUPFAM" id="SSF53098">
    <property type="entry name" value="Ribonuclease H-like"/>
    <property type="match status" value="1"/>
</dbReference>
<dbReference type="PANTHER" id="PTHR13620:SF104">
    <property type="entry name" value="EXONUCLEASE 3'-5' DOMAIN-CONTAINING PROTEIN 2"/>
    <property type="match status" value="1"/>
</dbReference>
<dbReference type="SMART" id="SM00393">
    <property type="entry name" value="R3H"/>
    <property type="match status" value="1"/>
</dbReference>
<feature type="domain" description="R3H" evidence="4">
    <location>
        <begin position="337"/>
        <end position="401"/>
    </location>
</feature>
<dbReference type="KEGG" id="vg:80517392"/>
<dbReference type="Gene3D" id="3.30.1370.50">
    <property type="entry name" value="R3H-like domain"/>
    <property type="match status" value="1"/>
</dbReference>
<dbReference type="GO" id="GO:0003676">
    <property type="term" value="F:nucleic acid binding"/>
    <property type="evidence" value="ECO:0007669"/>
    <property type="project" value="InterPro"/>
</dbReference>
<dbReference type="GO" id="GO:0006139">
    <property type="term" value="P:nucleobase-containing compound metabolic process"/>
    <property type="evidence" value="ECO:0007669"/>
    <property type="project" value="InterPro"/>
</dbReference>
<dbReference type="CDD" id="cd02325">
    <property type="entry name" value="R3H"/>
    <property type="match status" value="1"/>
</dbReference>
<evidence type="ECO:0000256" key="2">
    <source>
        <dbReference type="ARBA" id="ARBA00022801"/>
    </source>
</evidence>
<dbReference type="Pfam" id="PF01424">
    <property type="entry name" value="R3H"/>
    <property type="match status" value="1"/>
</dbReference>
<dbReference type="InterPro" id="IPR012337">
    <property type="entry name" value="RNaseH-like_sf"/>
</dbReference>
<dbReference type="Pfam" id="PF01612">
    <property type="entry name" value="DNA_pol_A_exo1"/>
    <property type="match status" value="1"/>
</dbReference>
<dbReference type="CDD" id="cd06141">
    <property type="entry name" value="WRN_exo"/>
    <property type="match status" value="1"/>
</dbReference>
<dbReference type="InterPro" id="IPR001374">
    <property type="entry name" value="R3H_dom"/>
</dbReference>
<keyword evidence="2" id="KW-0378">Hydrolase</keyword>
<keyword evidence="3" id="KW-0175">Coiled coil</keyword>
<reference evidence="5" key="1">
    <citation type="submission" date="2017-06" db="EMBL/GenBank/DDBJ databases">
        <authorList>
            <person name="Assis F.L."/>
            <person name="Abrahao J.S."/>
            <person name="Silva L."/>
            <person name="Khalil J.B."/>
            <person name="Rodrigues R."/>
            <person name="Silva L.S."/>
            <person name="Boratto P."/>
            <person name="Andrade M."/>
            <person name="Kroon E.G."/>
            <person name="Ribeiro B."/>
            <person name="Bergier I."/>
            <person name="Seligmann H."/>
            <person name="Ghigo E."/>
            <person name="Colson P."/>
            <person name="Levasseur A."/>
            <person name="Raoult D."/>
            <person name="Scola B.L."/>
        </authorList>
    </citation>
    <scope>NUCLEOTIDE SEQUENCE</scope>
    <source>
        <strain evidence="5">Deep ocean</strain>
    </source>
</reference>
<evidence type="ECO:0000256" key="3">
    <source>
        <dbReference type="SAM" id="Coils"/>
    </source>
</evidence>
<feature type="coiled-coil region" evidence="3">
    <location>
        <begin position="326"/>
        <end position="353"/>
    </location>
</feature>
<accession>A0A6N1NQ46</accession>
<reference evidence="5" key="2">
    <citation type="journal article" date="2018" name="Nat. Commun.">
        <title>Tailed giant Tupanvirus possesses the most complete translational apparatus of the known virosphere.</title>
        <authorList>
            <person name="Abrahao J."/>
            <person name="Silva L."/>
            <person name="Silva L.S."/>
            <person name="Khalil J.Y.B."/>
            <person name="Rodrigues R."/>
            <person name="Arantes T."/>
            <person name="Assis F."/>
            <person name="Boratto P."/>
            <person name="Andrade M."/>
            <person name="Kroon E.G."/>
            <person name="Ribeiro B."/>
            <person name="Bergier I."/>
            <person name="Seligmann H."/>
            <person name="Ghigo E."/>
            <person name="Colson P."/>
            <person name="Levasseur A."/>
            <person name="Kroemer G."/>
            <person name="Raoult D."/>
            <person name="La Scola B."/>
        </authorList>
    </citation>
    <scope>NUCLEOTIDE SEQUENCE [LARGE SCALE GENOMIC DNA]</scope>
    <source>
        <strain evidence="5">Deep ocean</strain>
    </source>
</reference>
<proteinExistence type="predicted"/>
<dbReference type="InterPro" id="IPR036867">
    <property type="entry name" value="R3H_dom_sf"/>
</dbReference>
<dbReference type="InterPro" id="IPR051132">
    <property type="entry name" value="3-5_Exonuclease_domain"/>
</dbReference>
<dbReference type="RefSeq" id="YP_010780701.1">
    <property type="nucleotide sequence ID" value="NC_075038.1"/>
</dbReference>
<name>A0A6N1NQ46_9VIRU</name>
<dbReference type="EMBL" id="MF405918">
    <property type="protein sequence ID" value="QKU34086.1"/>
    <property type="molecule type" value="Genomic_DNA"/>
</dbReference>
<keyword evidence="5" id="KW-0269">Exonuclease</keyword>